<protein>
    <recommendedName>
        <fullName evidence="1">DUF559 domain-containing protein</fullName>
    </recommendedName>
</protein>
<dbReference type="CDD" id="cd01038">
    <property type="entry name" value="Endonuclease_DUF559"/>
    <property type="match status" value="1"/>
</dbReference>
<name>Q07UI6_RHOP5</name>
<dbReference type="InterPro" id="IPR011335">
    <property type="entry name" value="Restrct_endonuc-II-like"/>
</dbReference>
<organism evidence="2">
    <name type="scientific">Rhodopseudomonas palustris (strain BisA53)</name>
    <dbReference type="NCBI Taxonomy" id="316055"/>
    <lineage>
        <taxon>Bacteria</taxon>
        <taxon>Pseudomonadati</taxon>
        <taxon>Pseudomonadota</taxon>
        <taxon>Alphaproteobacteria</taxon>
        <taxon>Hyphomicrobiales</taxon>
        <taxon>Nitrobacteraceae</taxon>
        <taxon>Rhodopseudomonas</taxon>
    </lineage>
</organism>
<gene>
    <name evidence="2" type="ordered locus">RPE_0439</name>
</gene>
<dbReference type="AlphaFoldDB" id="Q07UI6"/>
<dbReference type="KEGG" id="rpe:RPE_0439"/>
<dbReference type="SUPFAM" id="SSF52980">
    <property type="entry name" value="Restriction endonuclease-like"/>
    <property type="match status" value="1"/>
</dbReference>
<dbReference type="HOGENOM" id="CLU_107928_0_2_5"/>
<feature type="domain" description="DUF559" evidence="1">
    <location>
        <begin position="9"/>
        <end position="112"/>
    </location>
</feature>
<dbReference type="eggNOG" id="COG2852">
    <property type="taxonomic scope" value="Bacteria"/>
</dbReference>
<dbReference type="STRING" id="316055.RPE_0439"/>
<dbReference type="EMBL" id="CP000463">
    <property type="protein sequence ID" value="ABJ04398.1"/>
    <property type="molecule type" value="Genomic_DNA"/>
</dbReference>
<reference evidence="2" key="1">
    <citation type="submission" date="2006-09" db="EMBL/GenBank/DDBJ databases">
        <title>Complete sequence of Rhodopseudomonas palustris BisA53.</title>
        <authorList>
            <consortium name="US DOE Joint Genome Institute"/>
            <person name="Copeland A."/>
            <person name="Lucas S."/>
            <person name="Lapidus A."/>
            <person name="Barry K."/>
            <person name="Detter J.C."/>
            <person name="Glavina del Rio T."/>
            <person name="Hammon N."/>
            <person name="Israni S."/>
            <person name="Dalin E."/>
            <person name="Tice H."/>
            <person name="Pitluck S."/>
            <person name="Chain P."/>
            <person name="Malfatti S."/>
            <person name="Shin M."/>
            <person name="Vergez L."/>
            <person name="Schmutz J."/>
            <person name="Larimer F."/>
            <person name="Land M."/>
            <person name="Hauser L."/>
            <person name="Pelletier D.A."/>
            <person name="Kyrpides N."/>
            <person name="Kim E."/>
            <person name="Harwood C.S."/>
            <person name="Oda Y."/>
            <person name="Richardson P."/>
        </authorList>
    </citation>
    <scope>NUCLEOTIDE SEQUENCE [LARGE SCALE GENOMIC DNA]</scope>
    <source>
        <strain evidence="2">BisA53</strain>
    </source>
</reference>
<dbReference type="Pfam" id="PF04480">
    <property type="entry name" value="DUF559"/>
    <property type="match status" value="1"/>
</dbReference>
<dbReference type="OrthoDB" id="9798754at2"/>
<dbReference type="InterPro" id="IPR047216">
    <property type="entry name" value="Endonuclease_DUF559_bact"/>
</dbReference>
<dbReference type="InterPro" id="IPR007569">
    <property type="entry name" value="DUF559"/>
</dbReference>
<dbReference type="Gene3D" id="3.40.960.10">
    <property type="entry name" value="VSR Endonuclease"/>
    <property type="match status" value="1"/>
</dbReference>
<dbReference type="PANTHER" id="PTHR38590:SF1">
    <property type="entry name" value="BLL0828 PROTEIN"/>
    <property type="match status" value="1"/>
</dbReference>
<evidence type="ECO:0000259" key="1">
    <source>
        <dbReference type="Pfam" id="PF04480"/>
    </source>
</evidence>
<proteinExistence type="predicted"/>
<evidence type="ECO:0000313" key="2">
    <source>
        <dbReference type="EMBL" id="ABJ04398.1"/>
    </source>
</evidence>
<sequence length="131" mass="14891">MARAIDHRVARARSMRQHPTDAERKLWQRLRKIAIGDVHFRRQATIGPYFADLACHAHRLVVELDGGQHAERAADQIRTDYLYAQGYRVLRFWNNEVLENIEGVVETIVSAVSVAPPTPDPSPPQERGEGK</sequence>
<accession>Q07UI6</accession>
<dbReference type="PANTHER" id="PTHR38590">
    <property type="entry name" value="BLL0828 PROTEIN"/>
    <property type="match status" value="1"/>
</dbReference>